<evidence type="ECO:0000313" key="12">
    <source>
        <dbReference type="Proteomes" id="UP001227230"/>
    </source>
</evidence>
<evidence type="ECO:0000256" key="1">
    <source>
        <dbReference type="ARBA" id="ARBA00004271"/>
    </source>
</evidence>
<dbReference type="Proteomes" id="UP001227230">
    <property type="component" value="Chromosome 1"/>
</dbReference>
<dbReference type="PROSITE" id="PS00725">
    <property type="entry name" value="GERMIN"/>
    <property type="match status" value="1"/>
</dbReference>
<keyword evidence="6" id="KW-1015">Disulfide bond</keyword>
<reference evidence="11 12" key="1">
    <citation type="journal article" date="2023" name="Hortic Res">
        <title>The complete reference genome for grapevine (Vitis vinifera L.) genetics and breeding.</title>
        <authorList>
            <person name="Shi X."/>
            <person name="Cao S."/>
            <person name="Wang X."/>
            <person name="Huang S."/>
            <person name="Wang Y."/>
            <person name="Liu Z."/>
            <person name="Liu W."/>
            <person name="Leng X."/>
            <person name="Peng Y."/>
            <person name="Wang N."/>
            <person name="Wang Y."/>
            <person name="Ma Z."/>
            <person name="Xu X."/>
            <person name="Zhang F."/>
            <person name="Xue H."/>
            <person name="Zhong H."/>
            <person name="Wang Y."/>
            <person name="Zhang K."/>
            <person name="Velt A."/>
            <person name="Avia K."/>
            <person name="Holtgrawe D."/>
            <person name="Grimplet J."/>
            <person name="Matus J.T."/>
            <person name="Ware D."/>
            <person name="Wu X."/>
            <person name="Wang H."/>
            <person name="Liu C."/>
            <person name="Fang Y."/>
            <person name="Rustenholz C."/>
            <person name="Cheng Z."/>
            <person name="Xiao H."/>
            <person name="Zhou Y."/>
        </authorList>
    </citation>
    <scope>NUCLEOTIDE SEQUENCE [LARGE SCALE GENOMIC DNA]</scope>
    <source>
        <strain evidence="12">cv. Pinot noir / PN40024</strain>
        <tissue evidence="11">Leaf</tissue>
    </source>
</reference>
<dbReference type="SUPFAM" id="SSF51182">
    <property type="entry name" value="RmlC-like cupins"/>
    <property type="match status" value="1"/>
</dbReference>
<dbReference type="SMART" id="SM00835">
    <property type="entry name" value="Cupin_1"/>
    <property type="match status" value="1"/>
</dbReference>
<keyword evidence="8 9" id="KW-0464">Manganese</keyword>
<keyword evidence="7" id="KW-0325">Glycoprotein</keyword>
<dbReference type="InterPro" id="IPR006045">
    <property type="entry name" value="Cupin_1"/>
</dbReference>
<name>A0ABY9BE01_VITVI</name>
<dbReference type="CDD" id="cd02241">
    <property type="entry name" value="cupin_OxOx"/>
    <property type="match status" value="1"/>
</dbReference>
<evidence type="ECO:0000313" key="11">
    <source>
        <dbReference type="EMBL" id="WJZ80959.1"/>
    </source>
</evidence>
<evidence type="ECO:0000256" key="2">
    <source>
        <dbReference type="ARBA" id="ARBA00007456"/>
    </source>
</evidence>
<evidence type="ECO:0000256" key="3">
    <source>
        <dbReference type="ARBA" id="ARBA00022523"/>
    </source>
</evidence>
<evidence type="ECO:0000256" key="5">
    <source>
        <dbReference type="ARBA" id="ARBA00022723"/>
    </source>
</evidence>
<dbReference type="EMBL" id="CP126648">
    <property type="protein sequence ID" value="WJZ80959.1"/>
    <property type="molecule type" value="Genomic_DNA"/>
</dbReference>
<gene>
    <name evidence="11" type="ORF">VitviT2T_000824</name>
</gene>
<dbReference type="Pfam" id="PF00190">
    <property type="entry name" value="Cupin_1"/>
    <property type="match status" value="1"/>
</dbReference>
<sequence>MLTIFIPQLYIIPPFFSTNSHSLINFTMRTASTLPKLFIAIALLSGLVKPDPDPLQDYCIADTKASKAFFINGVPCIDPQLAQVSHFTTSALSKPGNTSANPFGFSITLTNTMNLPGFNTMGLTMARADIAANGLVPLHSHPRASEVATLLKGALLVGFIDTSNRLFTQLLRPGDSFVFPKGMIHFLYNLDSLAPAVVLAGLNSQNPGTQLTSTAAFATNPRLPDEVLKKAFQISGQDVARIRRNLGG</sequence>
<evidence type="ECO:0000256" key="4">
    <source>
        <dbReference type="ARBA" id="ARBA00022525"/>
    </source>
</evidence>
<keyword evidence="12" id="KW-1185">Reference proteome</keyword>
<dbReference type="InterPro" id="IPR011051">
    <property type="entry name" value="RmlC_Cupin_sf"/>
</dbReference>
<keyword evidence="5 9" id="KW-0479">Metal-binding</keyword>
<comment type="subcellular location">
    <subcellularLocation>
        <location evidence="1 9">Secreted</location>
        <location evidence="1 9">Extracellular space</location>
        <location evidence="1 9">Apoplast</location>
    </subcellularLocation>
</comment>
<protein>
    <recommendedName>
        <fullName evidence="9">Germin-like protein</fullName>
    </recommendedName>
</protein>
<evidence type="ECO:0000256" key="8">
    <source>
        <dbReference type="ARBA" id="ARBA00023211"/>
    </source>
</evidence>
<dbReference type="InterPro" id="IPR019780">
    <property type="entry name" value="Germin_Mn-BS"/>
</dbReference>
<dbReference type="PRINTS" id="PR00325">
    <property type="entry name" value="GERMIN"/>
</dbReference>
<dbReference type="InterPro" id="IPR001929">
    <property type="entry name" value="Germin"/>
</dbReference>
<evidence type="ECO:0000256" key="9">
    <source>
        <dbReference type="RuleBase" id="RU366015"/>
    </source>
</evidence>
<feature type="domain" description="Cupin type-1" evidence="10">
    <location>
        <begin position="90"/>
        <end position="240"/>
    </location>
</feature>
<keyword evidence="3 9" id="KW-0052">Apoplast</keyword>
<accession>A0ABY9BE01</accession>
<evidence type="ECO:0000256" key="6">
    <source>
        <dbReference type="ARBA" id="ARBA00023157"/>
    </source>
</evidence>
<dbReference type="PANTHER" id="PTHR31238">
    <property type="entry name" value="GERMIN-LIKE PROTEIN SUBFAMILY 3 MEMBER 3"/>
    <property type="match status" value="1"/>
</dbReference>
<organism evidence="11 12">
    <name type="scientific">Vitis vinifera</name>
    <name type="common">Grape</name>
    <dbReference type="NCBI Taxonomy" id="29760"/>
    <lineage>
        <taxon>Eukaryota</taxon>
        <taxon>Viridiplantae</taxon>
        <taxon>Streptophyta</taxon>
        <taxon>Embryophyta</taxon>
        <taxon>Tracheophyta</taxon>
        <taxon>Spermatophyta</taxon>
        <taxon>Magnoliopsida</taxon>
        <taxon>eudicotyledons</taxon>
        <taxon>Gunneridae</taxon>
        <taxon>Pentapetalae</taxon>
        <taxon>rosids</taxon>
        <taxon>Vitales</taxon>
        <taxon>Vitaceae</taxon>
        <taxon>Viteae</taxon>
        <taxon>Vitis</taxon>
    </lineage>
</organism>
<comment type="similarity">
    <text evidence="2 9">Belongs to the germin family.</text>
</comment>
<evidence type="ECO:0000259" key="10">
    <source>
        <dbReference type="SMART" id="SM00835"/>
    </source>
</evidence>
<dbReference type="InterPro" id="IPR014710">
    <property type="entry name" value="RmlC-like_jellyroll"/>
</dbReference>
<proteinExistence type="inferred from homology"/>
<keyword evidence="4 9" id="KW-0964">Secreted</keyword>
<evidence type="ECO:0000256" key="7">
    <source>
        <dbReference type="ARBA" id="ARBA00023180"/>
    </source>
</evidence>
<dbReference type="Gene3D" id="2.60.120.10">
    <property type="entry name" value="Jelly Rolls"/>
    <property type="match status" value="1"/>
</dbReference>